<keyword evidence="3" id="KW-1185">Reference proteome</keyword>
<dbReference type="SMART" id="SM00635">
    <property type="entry name" value="BID_2"/>
    <property type="match status" value="2"/>
</dbReference>
<reference evidence="2 3" key="1">
    <citation type="submission" date="2016-10" db="EMBL/GenBank/DDBJ databases">
        <authorList>
            <person name="de Groot N.N."/>
        </authorList>
    </citation>
    <scope>NUCLEOTIDE SEQUENCE [LARGE SCALE GENOMIC DNA]</scope>
    <source>
        <strain evidence="2 3">DSM 25383</strain>
    </source>
</reference>
<protein>
    <submittedName>
        <fullName evidence="2">Major paralogous domain-containing protein</fullName>
    </submittedName>
</protein>
<dbReference type="InterPro" id="IPR008964">
    <property type="entry name" value="Invasin/intimin_cell_adhesion"/>
</dbReference>
<dbReference type="OrthoDB" id="9798299at2"/>
<dbReference type="SUPFAM" id="SSF49373">
    <property type="entry name" value="Invasin/intimin cell-adhesion fragments"/>
    <property type="match status" value="2"/>
</dbReference>
<feature type="domain" description="BIG2" evidence="1">
    <location>
        <begin position="120"/>
        <end position="197"/>
    </location>
</feature>
<accession>A0A1H4CFQ1</accession>
<dbReference type="EMBL" id="FNRI01000004">
    <property type="protein sequence ID" value="SEA59149.1"/>
    <property type="molecule type" value="Genomic_DNA"/>
</dbReference>
<dbReference type="Gene3D" id="2.60.40.1080">
    <property type="match status" value="2"/>
</dbReference>
<feature type="domain" description="BIG2" evidence="1">
    <location>
        <begin position="32"/>
        <end position="109"/>
    </location>
</feature>
<organism evidence="2 3">
    <name type="scientific">Alistipes timonensis JC136</name>
    <dbReference type="NCBI Taxonomy" id="1033731"/>
    <lineage>
        <taxon>Bacteria</taxon>
        <taxon>Pseudomonadati</taxon>
        <taxon>Bacteroidota</taxon>
        <taxon>Bacteroidia</taxon>
        <taxon>Bacteroidales</taxon>
        <taxon>Rikenellaceae</taxon>
        <taxon>Alistipes</taxon>
    </lineage>
</organism>
<dbReference type="Pfam" id="PF02368">
    <property type="entry name" value="Big_2"/>
    <property type="match status" value="2"/>
</dbReference>
<name>A0A1H4CFQ1_9BACT</name>
<dbReference type="STRING" id="1033731.SAMN05444145_104296"/>
<proteinExistence type="predicted"/>
<evidence type="ECO:0000259" key="1">
    <source>
        <dbReference type="SMART" id="SM00635"/>
    </source>
</evidence>
<gene>
    <name evidence="2" type="ORF">SAMN05444145_104296</name>
</gene>
<dbReference type="Proteomes" id="UP000183253">
    <property type="component" value="Unassembled WGS sequence"/>
</dbReference>
<dbReference type="InterPro" id="IPR003343">
    <property type="entry name" value="Big_2"/>
</dbReference>
<dbReference type="AlphaFoldDB" id="A0A1H4CFQ1"/>
<dbReference type="RefSeq" id="WP_044106443.1">
    <property type="nucleotide sequence ID" value="NZ_CAEG01000011.1"/>
</dbReference>
<sequence>MKRFFCLFTALTAVLPLSSCMEKEDTPPHFVHVESVSFDVPTLSLPETKTYSLQIIFTPEDCGNKKITWYNTNPDVATVSSEGVITAKAEGVTTIGIQTSDMRRTAEVEVTVTPFIADVPITSITLSSISHDFLVTDGPITLTATVMPENPSIPTLEWISSDEGVARVSQEGVVTPVGHGRAVITAKANDGSKQQAECKVTVSGVKDRNYDGPDAYYKLIYFPVNIEVTLPDGTKATQTWLDRNLGAKKVAESKGDYEAYGSLFQWSRKADGHEKTSWSDAAVGALVNGITPINERVPDRANAGHNKFIPTNAEPNDWASQSSTQETGLWGGKYTDYEWHAPMADETNMNNPCPDGYRVPTVNEFLSMAGAILNTKLTYNTKYSISDPNTVFAESDLHLPSSGDMLYSSSSANTENGNLRGVYWTNSSAAKKGDNYNNANRLLFMSGQVIVNPYQRTNAYSIRCIRDTPLETTSLED</sequence>
<evidence type="ECO:0000313" key="2">
    <source>
        <dbReference type="EMBL" id="SEA59149.1"/>
    </source>
</evidence>
<evidence type="ECO:0000313" key="3">
    <source>
        <dbReference type="Proteomes" id="UP000183253"/>
    </source>
</evidence>